<protein>
    <recommendedName>
        <fullName evidence="4">DUF4331 domain-containing protein</fullName>
    </recommendedName>
</protein>
<feature type="signal peptide" evidence="1">
    <location>
        <begin position="1"/>
        <end position="28"/>
    </location>
</feature>
<keyword evidence="1" id="KW-0732">Signal</keyword>
<proteinExistence type="predicted"/>
<name>A0A8I1SK31_9PROT</name>
<sequence>MSKINTASTAVAAIAGAAAAWFAFQAYSQYTDEMKLYDTARAVMYFYPNHVLRSSDGADYEGTTAGNWEGDYVEFTYAVENNSQVPIKQTIDFATYAILTGLDDQVPTLDVRIVFSDGYTKEHTSRFLVVPHGGVSRRTFRITTQELGRDALQNKNFLACVQLYSVAYPYFPKASEEVSELLSRIGVDNWESKSTFDITFKHPNFERRNDYSEDWCTANLTKIAQLVVEGAGAHGYNLNRKRLQDIVYPTELYPSGETELRDIPKLTFERKEVAVRYRQ</sequence>
<reference evidence="2" key="1">
    <citation type="submission" date="2020-12" db="EMBL/GenBank/DDBJ databases">
        <title>Oil enriched cultivation method for isolating marine PHA-producing bacteria.</title>
        <authorList>
            <person name="Zheng W."/>
            <person name="Yu S."/>
            <person name="Huang Y."/>
        </authorList>
    </citation>
    <scope>NUCLEOTIDE SEQUENCE</scope>
    <source>
        <strain evidence="2">SY-2-3</strain>
    </source>
</reference>
<evidence type="ECO:0008006" key="4">
    <source>
        <dbReference type="Google" id="ProtNLM"/>
    </source>
</evidence>
<evidence type="ECO:0000313" key="3">
    <source>
        <dbReference type="Proteomes" id="UP000664405"/>
    </source>
</evidence>
<dbReference type="AlphaFoldDB" id="A0A8I1SK31"/>
<dbReference type="EMBL" id="JAEKJW010000002">
    <property type="protein sequence ID" value="MBN8197006.1"/>
    <property type="molecule type" value="Genomic_DNA"/>
</dbReference>
<organism evidence="2 3">
    <name type="scientific">Thalassospira povalilytica</name>
    <dbReference type="NCBI Taxonomy" id="732237"/>
    <lineage>
        <taxon>Bacteria</taxon>
        <taxon>Pseudomonadati</taxon>
        <taxon>Pseudomonadota</taxon>
        <taxon>Alphaproteobacteria</taxon>
        <taxon>Rhodospirillales</taxon>
        <taxon>Thalassospiraceae</taxon>
        <taxon>Thalassospira</taxon>
    </lineage>
</organism>
<comment type="caution">
    <text evidence="2">The sequence shown here is derived from an EMBL/GenBank/DDBJ whole genome shotgun (WGS) entry which is preliminary data.</text>
</comment>
<dbReference type="RefSeq" id="WP_206927446.1">
    <property type="nucleotide sequence ID" value="NZ_JAEKJW010000002.1"/>
</dbReference>
<evidence type="ECO:0000256" key="1">
    <source>
        <dbReference type="SAM" id="SignalP"/>
    </source>
</evidence>
<dbReference type="Proteomes" id="UP000664405">
    <property type="component" value="Unassembled WGS sequence"/>
</dbReference>
<feature type="chain" id="PRO_5034679117" description="DUF4331 domain-containing protein" evidence="1">
    <location>
        <begin position="29"/>
        <end position="279"/>
    </location>
</feature>
<gene>
    <name evidence="2" type="ORF">JF547_11095</name>
</gene>
<accession>A0A8I1SK31</accession>
<evidence type="ECO:0000313" key="2">
    <source>
        <dbReference type="EMBL" id="MBN8197006.1"/>
    </source>
</evidence>